<dbReference type="Proteomes" id="UP000317316">
    <property type="component" value="Unassembled WGS sequence"/>
</dbReference>
<evidence type="ECO:0000313" key="4">
    <source>
        <dbReference type="EMBL" id="TQR14580.1"/>
    </source>
</evidence>
<dbReference type="InterPro" id="IPR050154">
    <property type="entry name" value="UbiB_kinase"/>
</dbReference>
<keyword evidence="2" id="KW-0812">Transmembrane</keyword>
<reference evidence="4 5" key="1">
    <citation type="submission" date="2019-05" db="EMBL/GenBank/DDBJ databases">
        <title>Psychrobacillus vulpis sp. nov., a new species isolated from feces of a red fox that inhabits in The Tablas de Daimiel Natural Park, Albacete, Spain.</title>
        <authorList>
            <person name="Rodriguez M."/>
            <person name="Reina J.C."/>
            <person name="Bejar V."/>
            <person name="Llamas I."/>
        </authorList>
    </citation>
    <scope>NUCLEOTIDE SEQUENCE [LARGE SCALE GENOMIC DNA]</scope>
    <source>
        <strain evidence="4 5">NEAU-3TGS17</strain>
    </source>
</reference>
<dbReference type="Gene3D" id="1.10.510.10">
    <property type="entry name" value="Transferase(Phosphotransferase) domain 1"/>
    <property type="match status" value="1"/>
</dbReference>
<dbReference type="OrthoDB" id="9795390at2"/>
<dbReference type="RefSeq" id="WP_142538561.1">
    <property type="nucleotide sequence ID" value="NZ_BMIE01000003.1"/>
</dbReference>
<evidence type="ECO:0000256" key="2">
    <source>
        <dbReference type="SAM" id="Phobius"/>
    </source>
</evidence>
<sequence>MVYVKIIIQVLIIAMFIFYVSGRLMGSQINLMKRIMSVFISVAFTSLVYWYSYLRGTDFLEDVYVFMDVRTIIWIGSMLLISMLLYLFFELFDPMAIGEKGERLPRQKSLLLRLRNQWRSQKRLRQVVQIAVKNGISRTLKYARHRENDHELAIAFRDTLEESGGIFIKFGQVLSTRNDIFPKAFVQELGTLQQNVRPLSSEQVKTILEKSLPFKMEEVFSQFDMNPIAAASIGQVHRAVLRKNEEQVVVKLLRPDVKDMMRDDLNILVEFAQWVSDKSTWAENLGFRELAIGFAASLREEVNFDIEMRNTMQVKTALRNSPYKLKIPHVYSEFSNNQLIISEFVHGQSVATGNALFTTLQVDREEFAQTVLFSFFEQMLFSGIFHADPHPGNIFIDEVDGTPILLDFGAVGRLAGPQQEGIKLFLMGIQQNDANILYDAITQLVEDHEHIDQAKMEQAMAQILLRISYVPRIQTDELIHSFFEVIRDFGLSFYPSVGLALRSFITLDGTLRLIQPDFNLFNEAKEFSKHYITSMIKRPFKEPLATKERLEEELALLLPALRKLPRRVDKLMQRVESGKITLHHDIFSDKKNAMFVTQLFSRFVLLFVGITFGILSVSLLAIAQFIEAPYAVYLNSAAYVGLFLCAVLLVRLSIQAIRLMKRG</sequence>
<gene>
    <name evidence="4" type="ORF">FG382_09020</name>
</gene>
<keyword evidence="2" id="KW-1133">Transmembrane helix</keyword>
<name>A0A544TAT2_9BACI</name>
<dbReference type="PANTHER" id="PTHR10566:SF113">
    <property type="entry name" value="PROTEIN ACTIVITY OF BC1 COMPLEX KINASE 7, CHLOROPLASTIC"/>
    <property type="match status" value="1"/>
</dbReference>
<dbReference type="InterPro" id="IPR011009">
    <property type="entry name" value="Kinase-like_dom_sf"/>
</dbReference>
<feature type="transmembrane region" description="Helical" evidence="2">
    <location>
        <begin position="632"/>
        <end position="654"/>
    </location>
</feature>
<accession>A0A544TAT2</accession>
<dbReference type="PANTHER" id="PTHR10566">
    <property type="entry name" value="CHAPERONE-ACTIVITY OF BC1 COMPLEX CABC1 -RELATED"/>
    <property type="match status" value="1"/>
</dbReference>
<feature type="transmembrane region" description="Helical" evidence="2">
    <location>
        <begin position="6"/>
        <end position="22"/>
    </location>
</feature>
<evidence type="ECO:0000256" key="1">
    <source>
        <dbReference type="ARBA" id="ARBA00009670"/>
    </source>
</evidence>
<keyword evidence="2" id="KW-0472">Membrane</keyword>
<organism evidence="4 5">
    <name type="scientific">Psychrobacillus lasiicapitis</name>
    <dbReference type="NCBI Taxonomy" id="1636719"/>
    <lineage>
        <taxon>Bacteria</taxon>
        <taxon>Bacillati</taxon>
        <taxon>Bacillota</taxon>
        <taxon>Bacilli</taxon>
        <taxon>Bacillales</taxon>
        <taxon>Bacillaceae</taxon>
        <taxon>Psychrobacillus</taxon>
    </lineage>
</organism>
<feature type="transmembrane region" description="Helical" evidence="2">
    <location>
        <begin position="72"/>
        <end position="92"/>
    </location>
</feature>
<comment type="caution">
    <text evidence="4">The sequence shown here is derived from an EMBL/GenBank/DDBJ whole genome shotgun (WGS) entry which is preliminary data.</text>
</comment>
<dbReference type="InterPro" id="IPR004147">
    <property type="entry name" value="ABC1_dom"/>
</dbReference>
<dbReference type="Pfam" id="PF03109">
    <property type="entry name" value="ABC1"/>
    <property type="match status" value="1"/>
</dbReference>
<protein>
    <submittedName>
        <fullName evidence="4">AarF/ABC1/UbiB kinase family protein</fullName>
    </submittedName>
</protein>
<keyword evidence="4" id="KW-0418">Kinase</keyword>
<feature type="domain" description="ABC1 atypical kinase-like" evidence="3">
    <location>
        <begin position="192"/>
        <end position="436"/>
    </location>
</feature>
<evidence type="ECO:0000259" key="3">
    <source>
        <dbReference type="Pfam" id="PF03109"/>
    </source>
</evidence>
<dbReference type="AlphaFoldDB" id="A0A544TAT2"/>
<proteinExistence type="inferred from homology"/>
<feature type="transmembrane region" description="Helical" evidence="2">
    <location>
        <begin position="34"/>
        <end position="52"/>
    </location>
</feature>
<evidence type="ECO:0000313" key="5">
    <source>
        <dbReference type="Proteomes" id="UP000317316"/>
    </source>
</evidence>
<keyword evidence="5" id="KW-1185">Reference proteome</keyword>
<keyword evidence="4" id="KW-0808">Transferase</keyword>
<feature type="transmembrane region" description="Helical" evidence="2">
    <location>
        <begin position="603"/>
        <end position="626"/>
    </location>
</feature>
<dbReference type="EMBL" id="VDGH01000004">
    <property type="protein sequence ID" value="TQR14580.1"/>
    <property type="molecule type" value="Genomic_DNA"/>
</dbReference>
<comment type="similarity">
    <text evidence="1">Belongs to the protein kinase superfamily. ADCK protein kinase family.</text>
</comment>
<dbReference type="GO" id="GO:0016301">
    <property type="term" value="F:kinase activity"/>
    <property type="evidence" value="ECO:0007669"/>
    <property type="project" value="UniProtKB-KW"/>
</dbReference>
<dbReference type="CDD" id="cd05121">
    <property type="entry name" value="ABC1_ADCK3-like"/>
    <property type="match status" value="1"/>
</dbReference>
<dbReference type="SUPFAM" id="SSF56112">
    <property type="entry name" value="Protein kinase-like (PK-like)"/>
    <property type="match status" value="1"/>
</dbReference>